<evidence type="ECO:0000256" key="10">
    <source>
        <dbReference type="SAM" id="SignalP"/>
    </source>
</evidence>
<dbReference type="GO" id="GO:0005506">
    <property type="term" value="F:iron ion binding"/>
    <property type="evidence" value="ECO:0007669"/>
    <property type="project" value="InterPro"/>
</dbReference>
<evidence type="ECO:0000256" key="5">
    <source>
        <dbReference type="ARBA" id="ARBA00023002"/>
    </source>
</evidence>
<reference evidence="11 12" key="1">
    <citation type="journal article" date="2023" name="Life. Sci Alliance">
        <title>Evolutionary insights into 3D genome organization and epigenetic landscape of Vigna mungo.</title>
        <authorList>
            <person name="Junaid A."/>
            <person name="Singh B."/>
            <person name="Bhatia S."/>
        </authorList>
    </citation>
    <scope>NUCLEOTIDE SEQUENCE [LARGE SCALE GENOMIC DNA]</scope>
    <source>
        <strain evidence="11">Urdbean</strain>
    </source>
</reference>
<feature type="signal peptide" evidence="10">
    <location>
        <begin position="1"/>
        <end position="22"/>
    </location>
</feature>
<dbReference type="PANTHER" id="PTHR47955:SF19">
    <property type="entry name" value="CYTOCHROME P450 71A9-LIKE ISOFORM X1"/>
    <property type="match status" value="1"/>
</dbReference>
<evidence type="ECO:0008006" key="13">
    <source>
        <dbReference type="Google" id="ProtNLM"/>
    </source>
</evidence>
<keyword evidence="7 9" id="KW-0503">Monooxygenase</keyword>
<evidence type="ECO:0000313" key="11">
    <source>
        <dbReference type="EMBL" id="WVZ09843.1"/>
    </source>
</evidence>
<dbReference type="AlphaFoldDB" id="A0AAQ3RYI7"/>
<dbReference type="PROSITE" id="PS00086">
    <property type="entry name" value="CYTOCHROME_P450"/>
    <property type="match status" value="1"/>
</dbReference>
<proteinExistence type="inferred from homology"/>
<dbReference type="GO" id="GO:0004497">
    <property type="term" value="F:monooxygenase activity"/>
    <property type="evidence" value="ECO:0007669"/>
    <property type="project" value="UniProtKB-KW"/>
</dbReference>
<comment type="similarity">
    <text evidence="2 9">Belongs to the cytochrome P450 family.</text>
</comment>
<dbReference type="Pfam" id="PF00067">
    <property type="entry name" value="p450"/>
    <property type="match status" value="1"/>
</dbReference>
<dbReference type="PANTHER" id="PTHR47955">
    <property type="entry name" value="CYTOCHROME P450 FAMILY 71 PROTEIN"/>
    <property type="match status" value="1"/>
</dbReference>
<keyword evidence="6 8" id="KW-0408">Iron</keyword>
<dbReference type="FunFam" id="1.10.630.10:FF:000043">
    <property type="entry name" value="Cytochrome P450 99A2"/>
    <property type="match status" value="1"/>
</dbReference>
<organism evidence="11 12">
    <name type="scientific">Vigna mungo</name>
    <name type="common">Black gram</name>
    <name type="synonym">Phaseolus mungo</name>
    <dbReference type="NCBI Taxonomy" id="3915"/>
    <lineage>
        <taxon>Eukaryota</taxon>
        <taxon>Viridiplantae</taxon>
        <taxon>Streptophyta</taxon>
        <taxon>Embryophyta</taxon>
        <taxon>Tracheophyta</taxon>
        <taxon>Spermatophyta</taxon>
        <taxon>Magnoliopsida</taxon>
        <taxon>eudicotyledons</taxon>
        <taxon>Gunneridae</taxon>
        <taxon>Pentapetalae</taxon>
        <taxon>rosids</taxon>
        <taxon>fabids</taxon>
        <taxon>Fabales</taxon>
        <taxon>Fabaceae</taxon>
        <taxon>Papilionoideae</taxon>
        <taxon>50 kb inversion clade</taxon>
        <taxon>NPAAA clade</taxon>
        <taxon>indigoferoid/millettioid clade</taxon>
        <taxon>Phaseoleae</taxon>
        <taxon>Vigna</taxon>
    </lineage>
</organism>
<protein>
    <recommendedName>
        <fullName evidence="13">Cytochrome P450 71A9</fullName>
    </recommendedName>
</protein>
<sequence>MISLVVFGFLTLLLTFSLLTQLRKPSAEKRRLPPGPKKLPFIGNLHQLGTLPHRSLQQLSRKHGPLMFLQLGSIPTLVVSSADMAKEIFKNYDSVFSGRPLVHAANRLGYGSAVSFAPYGEYWREMRKIMISELLSPKRVRSFEAVRFDEVKRMLQAVSLSSGPVDLSELTLSVTNNVVCRVALGKREEGRGDSNKVYRMLKETQEMLGGFFVDDFFPHLGWLNKFSVLERRLEKNFREMDRFYDEVIKEHVDKSRETAGAEHEDVVDVLLQVQKDPNQPIAISHQQIKGVLVDIFVAGTDTGAATMIWIMTELIRNPKAMKKAQEEVREIMEGKYMVEEIDLPKLLYLKLVVKEALRLHPPAPLLVPRETTEACVIKGFQIPAKTRVLVNAKSIAMDPACWENPNEFLPERFLNSSVDYKGQHFEMLPFGVGRRSCPGVNFAMPLVELVLANLLLRFDWELPAGLGIQDLNMEETIGITMHKRDHLWLRAIPF</sequence>
<dbReference type="CDD" id="cd11072">
    <property type="entry name" value="CYP71-like"/>
    <property type="match status" value="1"/>
</dbReference>
<dbReference type="Proteomes" id="UP001374535">
    <property type="component" value="Chromosome 5"/>
</dbReference>
<evidence type="ECO:0000256" key="9">
    <source>
        <dbReference type="RuleBase" id="RU000461"/>
    </source>
</evidence>
<evidence type="ECO:0000313" key="12">
    <source>
        <dbReference type="Proteomes" id="UP001374535"/>
    </source>
</evidence>
<feature type="binding site" description="axial binding residue" evidence="8">
    <location>
        <position position="437"/>
    </location>
    <ligand>
        <name>heme</name>
        <dbReference type="ChEBI" id="CHEBI:30413"/>
    </ligand>
    <ligandPart>
        <name>Fe</name>
        <dbReference type="ChEBI" id="CHEBI:18248"/>
    </ligandPart>
</feature>
<keyword evidence="10" id="KW-0732">Signal</keyword>
<dbReference type="GO" id="GO:0016705">
    <property type="term" value="F:oxidoreductase activity, acting on paired donors, with incorporation or reduction of molecular oxygen"/>
    <property type="evidence" value="ECO:0007669"/>
    <property type="project" value="InterPro"/>
</dbReference>
<evidence type="ECO:0000256" key="6">
    <source>
        <dbReference type="ARBA" id="ARBA00023004"/>
    </source>
</evidence>
<evidence type="ECO:0000256" key="3">
    <source>
        <dbReference type="ARBA" id="ARBA00022617"/>
    </source>
</evidence>
<evidence type="ECO:0000256" key="8">
    <source>
        <dbReference type="PIRSR" id="PIRSR602401-1"/>
    </source>
</evidence>
<evidence type="ECO:0000256" key="4">
    <source>
        <dbReference type="ARBA" id="ARBA00022723"/>
    </source>
</evidence>
<dbReference type="InterPro" id="IPR036396">
    <property type="entry name" value="Cyt_P450_sf"/>
</dbReference>
<dbReference type="GO" id="GO:0020037">
    <property type="term" value="F:heme binding"/>
    <property type="evidence" value="ECO:0007669"/>
    <property type="project" value="InterPro"/>
</dbReference>
<dbReference type="InterPro" id="IPR002401">
    <property type="entry name" value="Cyt_P450_E_grp-I"/>
</dbReference>
<keyword evidence="4 8" id="KW-0479">Metal-binding</keyword>
<evidence type="ECO:0000256" key="1">
    <source>
        <dbReference type="ARBA" id="ARBA00001971"/>
    </source>
</evidence>
<dbReference type="Gene3D" id="1.10.630.10">
    <property type="entry name" value="Cytochrome P450"/>
    <property type="match status" value="1"/>
</dbReference>
<gene>
    <name evidence="11" type="ORF">V8G54_014373</name>
</gene>
<dbReference type="EMBL" id="CP144696">
    <property type="protein sequence ID" value="WVZ09843.1"/>
    <property type="molecule type" value="Genomic_DNA"/>
</dbReference>
<feature type="chain" id="PRO_5042993573" description="Cytochrome P450 71A9" evidence="10">
    <location>
        <begin position="23"/>
        <end position="494"/>
    </location>
</feature>
<dbReference type="PRINTS" id="PR00385">
    <property type="entry name" value="P450"/>
</dbReference>
<evidence type="ECO:0000256" key="2">
    <source>
        <dbReference type="ARBA" id="ARBA00010617"/>
    </source>
</evidence>
<keyword evidence="5 9" id="KW-0560">Oxidoreductase</keyword>
<dbReference type="SUPFAM" id="SSF48264">
    <property type="entry name" value="Cytochrome P450"/>
    <property type="match status" value="1"/>
</dbReference>
<dbReference type="InterPro" id="IPR001128">
    <property type="entry name" value="Cyt_P450"/>
</dbReference>
<comment type="cofactor">
    <cofactor evidence="1 8">
        <name>heme</name>
        <dbReference type="ChEBI" id="CHEBI:30413"/>
    </cofactor>
</comment>
<dbReference type="InterPro" id="IPR017972">
    <property type="entry name" value="Cyt_P450_CS"/>
</dbReference>
<evidence type="ECO:0000256" key="7">
    <source>
        <dbReference type="ARBA" id="ARBA00023033"/>
    </source>
</evidence>
<keyword evidence="12" id="KW-1185">Reference proteome</keyword>
<dbReference type="PRINTS" id="PR00463">
    <property type="entry name" value="EP450I"/>
</dbReference>
<accession>A0AAQ3RYI7</accession>
<keyword evidence="3 8" id="KW-0349">Heme</keyword>
<name>A0AAQ3RYI7_VIGMU</name>